<gene>
    <name evidence="2" type="ORF">Tco_1055116</name>
</gene>
<evidence type="ECO:0000313" key="3">
    <source>
        <dbReference type="Proteomes" id="UP001151760"/>
    </source>
</evidence>
<dbReference type="Proteomes" id="UP001151760">
    <property type="component" value="Unassembled WGS sequence"/>
</dbReference>
<evidence type="ECO:0000256" key="1">
    <source>
        <dbReference type="SAM" id="MobiDB-lite"/>
    </source>
</evidence>
<dbReference type="EMBL" id="BQNB010019023">
    <property type="protein sequence ID" value="GJT80774.1"/>
    <property type="molecule type" value="Genomic_DNA"/>
</dbReference>
<feature type="region of interest" description="Disordered" evidence="1">
    <location>
        <begin position="281"/>
        <end position="336"/>
    </location>
</feature>
<dbReference type="PANTHER" id="PTHR35317:SF44">
    <property type="entry name" value="RNA-DIRECTED DNA POLYMERASE"/>
    <property type="match status" value="1"/>
</dbReference>
<feature type="region of interest" description="Disordered" evidence="1">
    <location>
        <begin position="226"/>
        <end position="245"/>
    </location>
</feature>
<proteinExistence type="predicted"/>
<protein>
    <submittedName>
        <fullName evidence="2">Zinc finger, CCHC-type containing protein</fullName>
    </submittedName>
</protein>
<reference evidence="2" key="2">
    <citation type="submission" date="2022-01" db="EMBL/GenBank/DDBJ databases">
        <authorList>
            <person name="Yamashiro T."/>
            <person name="Shiraishi A."/>
            <person name="Satake H."/>
            <person name="Nakayama K."/>
        </authorList>
    </citation>
    <scope>NUCLEOTIDE SEQUENCE</scope>
</reference>
<dbReference type="Pfam" id="PF14223">
    <property type="entry name" value="Retrotran_gag_2"/>
    <property type="match status" value="1"/>
</dbReference>
<dbReference type="PANTHER" id="PTHR35317">
    <property type="entry name" value="OS04G0629600 PROTEIN"/>
    <property type="match status" value="1"/>
</dbReference>
<organism evidence="2 3">
    <name type="scientific">Tanacetum coccineum</name>
    <dbReference type="NCBI Taxonomy" id="301880"/>
    <lineage>
        <taxon>Eukaryota</taxon>
        <taxon>Viridiplantae</taxon>
        <taxon>Streptophyta</taxon>
        <taxon>Embryophyta</taxon>
        <taxon>Tracheophyta</taxon>
        <taxon>Spermatophyta</taxon>
        <taxon>Magnoliopsida</taxon>
        <taxon>eudicotyledons</taxon>
        <taxon>Gunneridae</taxon>
        <taxon>Pentapetalae</taxon>
        <taxon>asterids</taxon>
        <taxon>campanulids</taxon>
        <taxon>Asterales</taxon>
        <taxon>Asteraceae</taxon>
        <taxon>Asteroideae</taxon>
        <taxon>Anthemideae</taxon>
        <taxon>Anthemidinae</taxon>
        <taxon>Tanacetum</taxon>
    </lineage>
</organism>
<accession>A0ABQ5GZU2</accession>
<sequence length="407" mass="46080">MSLVPVKEARSMSYQVPVLTATNYPVWAVKVKAIMDANGVWETVKPRALGEEPDSKKKNKQALAFLFQAIPEEMVLQMASYTDPKQVWDGLKTRFLGVDRVRTARLLTLKRELESLRMKEGESVHDFATKLTGLTSKARSLGFELEEADLVKRLLDSMPKSFLQIVASIDQCFEFNTMPFDEAVGRLKAYEERIKGVEKEDGIQRGLLLASHEKMHRCKHCGGGSSNRDDFGCGQGRGRGSVRGRDGNERVLTLFRDQNNVEFRHRSAWLFLKDKYKWQNPKSTQARRTRGQLTGDEPEMFGDDAIPRPSGDPRKTKSKRSLASSSSTSSSSKNRVADLMQEQILIDREAKKESMDRELAARLAVCKIQKRSEDLKILTFDTTGMAPEDVAKIEALKEKTRATYFNF</sequence>
<keyword evidence="3" id="KW-1185">Reference proteome</keyword>
<comment type="caution">
    <text evidence="2">The sequence shown here is derived from an EMBL/GenBank/DDBJ whole genome shotgun (WGS) entry which is preliminary data.</text>
</comment>
<name>A0ABQ5GZU2_9ASTR</name>
<reference evidence="2" key="1">
    <citation type="journal article" date="2022" name="Int. J. Mol. Sci.">
        <title>Draft Genome of Tanacetum Coccineum: Genomic Comparison of Closely Related Tanacetum-Family Plants.</title>
        <authorList>
            <person name="Yamashiro T."/>
            <person name="Shiraishi A."/>
            <person name="Nakayama K."/>
            <person name="Satake H."/>
        </authorList>
    </citation>
    <scope>NUCLEOTIDE SEQUENCE</scope>
</reference>
<feature type="compositionally biased region" description="Low complexity" evidence="1">
    <location>
        <begin position="321"/>
        <end position="333"/>
    </location>
</feature>
<evidence type="ECO:0000313" key="2">
    <source>
        <dbReference type="EMBL" id="GJT80774.1"/>
    </source>
</evidence>